<name>A0A835WGD6_9CHLO</name>
<feature type="compositionally biased region" description="Low complexity" evidence="8">
    <location>
        <begin position="686"/>
        <end position="696"/>
    </location>
</feature>
<proteinExistence type="predicted"/>
<keyword evidence="2" id="KW-0677">Repeat</keyword>
<dbReference type="OrthoDB" id="549992at2759"/>
<feature type="repeat" description="ANK" evidence="6">
    <location>
        <begin position="270"/>
        <end position="292"/>
    </location>
</feature>
<sequence>MSGDASAQTAPAPNFAPTSPAARRAPGFCIACSRRHAFFIAIEEGDAECVSRFLDDDPNWLRQNDKNPSYDRGRNGWHLAASKGQVEVLRVLVERARRGDVADSLRRGGGRHGSISMRLAAGLRPAAGPDEVLRELLNGRSARGVSPLMLAASHDRADAVAYLLSVGADPWLADYEGRCAVHYAARAGAVRGLTALLGPDQPHPPPGRGAGERNGVNSRYVDALDVYGWTPLHYATWANRRPAMAVLIGFDANIIARSAILHNDLYNLPPGATPLHIACLLGCLERVKLLLRAYYETAADLLPSQTAMLATAERRRRARSHPDPRLILTRTQRLPFHIAARCGHRPLLDYLDPSIPLMFLFGGEEEDSGPGGGGGAGGGGATGGGGGVALVGVSRLTVIAARALHVALLASLDTAAGDMQAAEAEAEAAREGRRRRRELRQAAREAAAAAAAHKAGKEPPPEGLKGTLRRLMERGGGGGDKAGQGFAPAGGSLARGSEAGASVGGGGGGGGGHGWRPWRGRSRRAKRRIVPVDDTGAAATAGSGRGPTAAAAGAATGVAAAADGASADRGAVGAADVMPSGAAEALAAAGLPPIGADGDGDGANDNPDADAADGANSDTDTESAADAAADADADAVGGYANENPGLTRTMLRRLYRVALGRRGSVGGVGTAAAAGGPSGGGGGGSRTLSGARAGSGPKPRDAQHHSRRLAAARLSRAGITIPQGPEESVAFFSPGREPGYNAQMPSQILLPALLASSRWTAAGAAAGPAPAGGLGAGGRDSPDTPATGSHDSGGGGAGAGDAGGLVATPGGAHRWSNSGVLRISVNGQPPSACATPLGPRPQQPPLSSRPSWNTASALPLPNFDRSSLDSIGQPPGRVSNPGVGGGAGLPAVPEQAEGGSERTSPAGAGAAATAADAAAAAVAGQGSHQFLTSMLGRTDSGSGAEDGGSGGGGGHRSRRQLPPLQLSSPLGGAGAGAGPSRLRHGSITSAAPSPGLHVPDPGTPTKHAPTAADPHHQEQTAAAAAAALVNSGAGIAAAAAIVYTPTHGHGSGSGGRGGGGGAARALLPGAAVGSSADTTSPFATMAAAAADSDSAAPPEPAAETVAVGEVGVAPAASQLQQQPSWGLASLGHGARNLLQSLRNTIARRGGGGGGGAAGGADGAGSEVLPLITDSPRGHSPRRGGRRGGASRRHRRPSAGSDESPDAGDSPTRHQRPQQGAGDGSSSAHNDSGTNAAAAGRGGAGSAGVRVGNARSHHPFGHHHHHGVRVSANFGRGGAGQTEGAEATAAAAGASPPSRRRGGGGSGGTAAAAGARMPLAKRSLLAAARRMAGGGGGSRARAGGAAGGGGSSDSDSDADAARGEHAAAAAALAAAERADSFGSQASSTASMSPGGTTGGGGGNDEEEDMCPVCLEDKPNLLVQACSHPICMDCARDLVKRHCLTPALCPYCRGVIKGFKARVLAQQAAEAAARQQRRAARREKAAAAAAAAAAAKAKAKPGGQGQRQGNATKPPLSAQQQQQQGAVGVVVVAAGPDATGAAVAAAVAAVAGTPAVEAPMALPGAVEDAPPKEQQPAPVAAPQPLPPQAEQPQQPATQQPQPTRLPSLRQGSSAAALPPLAPSGCGAVRAAAAAAVAVAVVVE</sequence>
<dbReference type="InterPro" id="IPR013083">
    <property type="entry name" value="Znf_RING/FYVE/PHD"/>
</dbReference>
<reference evidence="10" key="1">
    <citation type="journal article" date="2020" name="bioRxiv">
        <title>Comparative genomics of Chlamydomonas.</title>
        <authorList>
            <person name="Craig R.J."/>
            <person name="Hasan A.R."/>
            <person name="Ness R.W."/>
            <person name="Keightley P.D."/>
        </authorList>
    </citation>
    <scope>NUCLEOTIDE SEQUENCE</scope>
    <source>
        <strain evidence="10">CCAP 11/173</strain>
    </source>
</reference>
<dbReference type="PANTHER" id="PTHR24198">
    <property type="entry name" value="ANKYRIN REPEAT AND PROTEIN KINASE DOMAIN-CONTAINING PROTEIN"/>
    <property type="match status" value="1"/>
</dbReference>
<feature type="region of interest" description="Disordered" evidence="8">
    <location>
        <begin position="666"/>
        <end position="708"/>
    </location>
</feature>
<feature type="compositionally biased region" description="Gly residues" evidence="8">
    <location>
        <begin position="1149"/>
        <end position="1162"/>
    </location>
</feature>
<dbReference type="PROSITE" id="PS50089">
    <property type="entry name" value="ZF_RING_2"/>
    <property type="match status" value="1"/>
</dbReference>
<feature type="region of interest" description="Disordered" evidence="8">
    <location>
        <begin position="933"/>
        <end position="1022"/>
    </location>
</feature>
<comment type="caution">
    <text evidence="10">The sequence shown here is derived from an EMBL/GenBank/DDBJ whole genome shotgun (WGS) entry which is preliminary data.</text>
</comment>
<feature type="compositionally biased region" description="Low complexity" evidence="8">
    <location>
        <begin position="532"/>
        <end position="550"/>
    </location>
</feature>
<feature type="compositionally biased region" description="Gly residues" evidence="8">
    <location>
        <begin position="676"/>
        <end position="685"/>
    </location>
</feature>
<feature type="region of interest" description="Disordered" evidence="8">
    <location>
        <begin position="592"/>
        <end position="630"/>
    </location>
</feature>
<feature type="domain" description="RING-type" evidence="9">
    <location>
        <begin position="1409"/>
        <end position="1451"/>
    </location>
</feature>
<feature type="compositionally biased region" description="Polar residues" evidence="8">
    <location>
        <begin position="1"/>
        <end position="11"/>
    </location>
</feature>
<keyword evidence="3 7" id="KW-0863">Zinc-finger</keyword>
<dbReference type="EMBL" id="JAEHOD010000024">
    <property type="protein sequence ID" value="KAG2447013.1"/>
    <property type="molecule type" value="Genomic_DNA"/>
</dbReference>
<feature type="compositionally biased region" description="Low complexity" evidence="8">
    <location>
        <begin position="960"/>
        <end position="970"/>
    </location>
</feature>
<feature type="repeat" description="ANK" evidence="6">
    <location>
        <begin position="72"/>
        <end position="104"/>
    </location>
</feature>
<evidence type="ECO:0000313" key="10">
    <source>
        <dbReference type="EMBL" id="KAG2447013.1"/>
    </source>
</evidence>
<dbReference type="PANTHER" id="PTHR24198:SF165">
    <property type="entry name" value="ANKYRIN REPEAT-CONTAINING PROTEIN-RELATED"/>
    <property type="match status" value="1"/>
</dbReference>
<protein>
    <recommendedName>
        <fullName evidence="9">RING-type domain-containing protein</fullName>
    </recommendedName>
</protein>
<evidence type="ECO:0000256" key="7">
    <source>
        <dbReference type="PROSITE-ProRule" id="PRU00175"/>
    </source>
</evidence>
<feature type="compositionally biased region" description="Gly residues" evidence="8">
    <location>
        <begin position="1331"/>
        <end position="1350"/>
    </location>
</feature>
<dbReference type="GO" id="GO:0008270">
    <property type="term" value="F:zinc ion binding"/>
    <property type="evidence" value="ECO:0007669"/>
    <property type="project" value="UniProtKB-KW"/>
</dbReference>
<dbReference type="Gene3D" id="3.30.40.10">
    <property type="entry name" value="Zinc/RING finger domain, C3HC4 (zinc finger)"/>
    <property type="match status" value="1"/>
</dbReference>
<dbReference type="SMART" id="SM00248">
    <property type="entry name" value="ANK"/>
    <property type="match status" value="6"/>
</dbReference>
<feature type="region of interest" description="Disordered" evidence="8">
    <location>
        <begin position="1149"/>
        <end position="1314"/>
    </location>
</feature>
<feature type="compositionally biased region" description="Pro residues" evidence="8">
    <location>
        <begin position="1577"/>
        <end position="1587"/>
    </location>
</feature>
<dbReference type="PROSITE" id="PS50088">
    <property type="entry name" value="ANK_REPEAT"/>
    <property type="match status" value="4"/>
</dbReference>
<evidence type="ECO:0000256" key="6">
    <source>
        <dbReference type="PROSITE-ProRule" id="PRU00023"/>
    </source>
</evidence>
<feature type="compositionally biased region" description="Polar residues" evidence="8">
    <location>
        <begin position="1380"/>
        <end position="1392"/>
    </location>
</feature>
<feature type="region of interest" description="Disordered" evidence="8">
    <location>
        <begin position="764"/>
        <end position="910"/>
    </location>
</feature>
<feature type="region of interest" description="Disordered" evidence="8">
    <location>
        <begin position="1379"/>
        <end position="1404"/>
    </location>
</feature>
<evidence type="ECO:0000256" key="4">
    <source>
        <dbReference type="ARBA" id="ARBA00022833"/>
    </source>
</evidence>
<evidence type="ECO:0000256" key="5">
    <source>
        <dbReference type="ARBA" id="ARBA00023043"/>
    </source>
</evidence>
<dbReference type="InterPro" id="IPR001841">
    <property type="entry name" value="Znf_RING"/>
</dbReference>
<feature type="region of interest" description="Disordered" evidence="8">
    <location>
        <begin position="1329"/>
        <end position="1362"/>
    </location>
</feature>
<feature type="region of interest" description="Disordered" evidence="8">
    <location>
        <begin position="423"/>
        <end position="550"/>
    </location>
</feature>
<feature type="compositionally biased region" description="Low complexity" evidence="8">
    <location>
        <begin position="1281"/>
        <end position="1296"/>
    </location>
</feature>
<feature type="repeat" description="ANK" evidence="6">
    <location>
        <begin position="143"/>
        <end position="175"/>
    </location>
</feature>
<evidence type="ECO:0000256" key="2">
    <source>
        <dbReference type="ARBA" id="ARBA00022737"/>
    </source>
</evidence>
<dbReference type="Pfam" id="PF13920">
    <property type="entry name" value="zf-C3HC4_3"/>
    <property type="match status" value="1"/>
</dbReference>
<evidence type="ECO:0000313" key="11">
    <source>
        <dbReference type="Proteomes" id="UP000613740"/>
    </source>
</evidence>
<feature type="region of interest" description="Disordered" evidence="8">
    <location>
        <begin position="1489"/>
        <end position="1519"/>
    </location>
</feature>
<feature type="compositionally biased region" description="Gly residues" evidence="8">
    <location>
        <begin position="502"/>
        <end position="514"/>
    </location>
</feature>
<evidence type="ECO:0000256" key="8">
    <source>
        <dbReference type="SAM" id="MobiDB-lite"/>
    </source>
</evidence>
<dbReference type="InterPro" id="IPR002110">
    <property type="entry name" value="Ankyrin_rpt"/>
</dbReference>
<feature type="compositionally biased region" description="Basic residues" evidence="8">
    <location>
        <begin position="516"/>
        <end position="529"/>
    </location>
</feature>
<feature type="compositionally biased region" description="Low complexity" evidence="8">
    <location>
        <begin position="1588"/>
        <end position="1600"/>
    </location>
</feature>
<feature type="repeat" description="ANK" evidence="6">
    <location>
        <begin position="227"/>
        <end position="259"/>
    </location>
</feature>
<feature type="compositionally biased region" description="Acidic residues" evidence="8">
    <location>
        <begin position="598"/>
        <end position="611"/>
    </location>
</feature>
<keyword evidence="1" id="KW-0479">Metal-binding</keyword>
<feature type="region of interest" description="Disordered" evidence="8">
    <location>
        <begin position="1563"/>
        <end position="1614"/>
    </location>
</feature>
<dbReference type="PROSITE" id="PS50297">
    <property type="entry name" value="ANK_REP_REGION"/>
    <property type="match status" value="2"/>
</dbReference>
<dbReference type="InterPro" id="IPR017907">
    <property type="entry name" value="Znf_RING_CS"/>
</dbReference>
<evidence type="ECO:0000259" key="9">
    <source>
        <dbReference type="PROSITE" id="PS50089"/>
    </source>
</evidence>
<dbReference type="Gene3D" id="1.25.40.20">
    <property type="entry name" value="Ankyrin repeat-containing domain"/>
    <property type="match status" value="2"/>
</dbReference>
<feature type="compositionally biased region" description="Basic residues" evidence="8">
    <location>
        <begin position="1178"/>
        <end position="1196"/>
    </location>
</feature>
<feature type="region of interest" description="Disordered" evidence="8">
    <location>
        <begin position="1"/>
        <end position="22"/>
    </location>
</feature>
<dbReference type="SUPFAM" id="SSF57850">
    <property type="entry name" value="RING/U-box"/>
    <property type="match status" value="1"/>
</dbReference>
<dbReference type="PROSITE" id="PS00518">
    <property type="entry name" value="ZF_RING_1"/>
    <property type="match status" value="1"/>
</dbReference>
<dbReference type="Pfam" id="PF00023">
    <property type="entry name" value="Ank"/>
    <property type="match status" value="1"/>
</dbReference>
<accession>A0A835WGD6</accession>
<evidence type="ECO:0000256" key="3">
    <source>
        <dbReference type="ARBA" id="ARBA00022771"/>
    </source>
</evidence>
<dbReference type="InterPro" id="IPR036770">
    <property type="entry name" value="Ankyrin_rpt-contain_sf"/>
</dbReference>
<keyword evidence="11" id="KW-1185">Reference proteome</keyword>
<feature type="compositionally biased region" description="Acidic residues" evidence="8">
    <location>
        <begin position="619"/>
        <end position="630"/>
    </location>
</feature>
<organism evidence="10 11">
    <name type="scientific">Chlamydomonas schloesseri</name>
    <dbReference type="NCBI Taxonomy" id="2026947"/>
    <lineage>
        <taxon>Eukaryota</taxon>
        <taxon>Viridiplantae</taxon>
        <taxon>Chlorophyta</taxon>
        <taxon>core chlorophytes</taxon>
        <taxon>Chlorophyceae</taxon>
        <taxon>CS clade</taxon>
        <taxon>Chlamydomonadales</taxon>
        <taxon>Chlamydomonadaceae</taxon>
        <taxon>Chlamydomonas</taxon>
    </lineage>
</organism>
<evidence type="ECO:0000256" key="1">
    <source>
        <dbReference type="ARBA" id="ARBA00022723"/>
    </source>
</evidence>
<feature type="compositionally biased region" description="Basic residues" evidence="8">
    <location>
        <begin position="1254"/>
        <end position="1267"/>
    </location>
</feature>
<keyword evidence="5 6" id="KW-0040">ANK repeat</keyword>
<keyword evidence="4" id="KW-0862">Zinc</keyword>
<dbReference type="SUPFAM" id="SSF48403">
    <property type="entry name" value="Ankyrin repeat"/>
    <property type="match status" value="1"/>
</dbReference>
<feature type="compositionally biased region" description="Gly residues" evidence="8">
    <location>
        <begin position="791"/>
        <end position="803"/>
    </location>
</feature>
<dbReference type="Pfam" id="PF12796">
    <property type="entry name" value="Ank_2"/>
    <property type="match status" value="1"/>
</dbReference>
<feature type="compositionally biased region" description="Polar residues" evidence="8">
    <location>
        <begin position="815"/>
        <end position="829"/>
    </location>
</feature>
<dbReference type="Proteomes" id="UP000613740">
    <property type="component" value="Unassembled WGS sequence"/>
</dbReference>
<feature type="compositionally biased region" description="Gly residues" evidence="8">
    <location>
        <begin position="944"/>
        <end position="954"/>
    </location>
</feature>
<gene>
    <name evidence="10" type="ORF">HYH02_008166</name>
</gene>